<feature type="binding site" evidence="8">
    <location>
        <position position="207"/>
    </location>
    <ligand>
        <name>substrate</name>
    </ligand>
</feature>
<dbReference type="PRINTS" id="PR00725">
    <property type="entry name" value="DADACBPTASE1"/>
</dbReference>
<dbReference type="InterPro" id="IPR012338">
    <property type="entry name" value="Beta-lactam/transpept-like"/>
</dbReference>
<dbReference type="EMBL" id="JAESVP010000001">
    <property type="protein sequence ID" value="MBL4926750.1"/>
    <property type="molecule type" value="Genomic_DNA"/>
</dbReference>
<feature type="domain" description="Peptidase S11 D-alanyl-D-alanine carboxypeptidase A N-terminal" evidence="10">
    <location>
        <begin position="19"/>
        <end position="236"/>
    </location>
</feature>
<evidence type="ECO:0000256" key="1">
    <source>
        <dbReference type="ARBA" id="ARBA00007164"/>
    </source>
</evidence>
<dbReference type="SUPFAM" id="SSF56601">
    <property type="entry name" value="beta-lactamase/transpeptidase-like"/>
    <property type="match status" value="1"/>
</dbReference>
<dbReference type="PANTHER" id="PTHR21581:SF6">
    <property type="entry name" value="TRAFFICKING PROTEIN PARTICLE COMPLEX SUBUNIT 12"/>
    <property type="match status" value="1"/>
</dbReference>
<sequence>MSFIAACAGPQETGAAPYAAYVMDARTGETLYSENADTRLHPASLTKMMTLYITFQEIEAGRLSLDSMVTVSKNAAAQPPSRLGLKAGQKIQVRYLIRAAAVKSANDAAAALGDAIGGDKDKFAARMTRTAKKLGMANSTFKNANGLTAQGHLSTAHDMAILGRHLFYDFPQYYNIFSRRSTDAGMATVQNTNRRFLDKYPGADGIKTGFTVPAGFNLTASAERNGVRIIATVFGGTSTDMRNAKMADLLDLGFAKAKRNVTVQPPVPARPADEELVASNAPMAADDVDEDLPEVEGGAGKTLRVVMAPAASQRPLSRPDHETVAAASEQVDAIADSIASAVAEAAAPPPEPATLDAQALEVAAAQPLEPPLPLEQVLADVAAVETVAAAEVPAPLRVTAKTEVAPVALMETSVRPAKRRAPIYDDPVPEQLAAAEVEPQQEVVTQVSTSGGRHWGINIGRYNSWSQADKVLMKTQLSEGETLGQSLRKIVQKSGGYDANFLGLGQQEAERACLRLQAKGMECFTLGPG</sequence>
<evidence type="ECO:0000259" key="10">
    <source>
        <dbReference type="Pfam" id="PF00768"/>
    </source>
</evidence>
<evidence type="ECO:0000256" key="9">
    <source>
        <dbReference type="RuleBase" id="RU004016"/>
    </source>
</evidence>
<feature type="active site" description="Proton acceptor" evidence="7">
    <location>
        <position position="47"/>
    </location>
</feature>
<protein>
    <submittedName>
        <fullName evidence="11">D-alanyl-D-alanine carboxypeptidase</fullName>
    </submittedName>
</protein>
<gene>
    <name evidence="11" type="ORF">JI744_01405</name>
</gene>
<comment type="similarity">
    <text evidence="1 9">Belongs to the peptidase S11 family.</text>
</comment>
<feature type="active site" description="Acyl-ester intermediate" evidence="7">
    <location>
        <position position="44"/>
    </location>
</feature>
<proteinExistence type="inferred from homology"/>
<evidence type="ECO:0000313" key="11">
    <source>
        <dbReference type="EMBL" id="MBL4926750.1"/>
    </source>
</evidence>
<dbReference type="Pfam" id="PF00768">
    <property type="entry name" value="Peptidase_S11"/>
    <property type="match status" value="1"/>
</dbReference>
<comment type="caution">
    <text evidence="11">The sequence shown here is derived from an EMBL/GenBank/DDBJ whole genome shotgun (WGS) entry which is preliminary data.</text>
</comment>
<dbReference type="GO" id="GO:0071555">
    <property type="term" value="P:cell wall organization"/>
    <property type="evidence" value="ECO:0007669"/>
    <property type="project" value="UniProtKB-KW"/>
</dbReference>
<keyword evidence="12" id="KW-1185">Reference proteome</keyword>
<keyword evidence="11" id="KW-0645">Protease</keyword>
<evidence type="ECO:0000256" key="8">
    <source>
        <dbReference type="PIRSR" id="PIRSR618044-2"/>
    </source>
</evidence>
<dbReference type="GO" id="GO:0009252">
    <property type="term" value="P:peptidoglycan biosynthetic process"/>
    <property type="evidence" value="ECO:0007669"/>
    <property type="project" value="UniProtKB-KW"/>
</dbReference>
<keyword evidence="2" id="KW-0732">Signal</keyword>
<dbReference type="PANTHER" id="PTHR21581">
    <property type="entry name" value="D-ALANYL-D-ALANINE CARBOXYPEPTIDASE"/>
    <property type="match status" value="1"/>
</dbReference>
<dbReference type="GO" id="GO:0006508">
    <property type="term" value="P:proteolysis"/>
    <property type="evidence" value="ECO:0007669"/>
    <property type="project" value="InterPro"/>
</dbReference>
<dbReference type="Proteomes" id="UP000619033">
    <property type="component" value="Unassembled WGS sequence"/>
</dbReference>
<evidence type="ECO:0000313" key="12">
    <source>
        <dbReference type="Proteomes" id="UP000619033"/>
    </source>
</evidence>
<keyword evidence="5" id="KW-0573">Peptidoglycan synthesis</keyword>
<keyword evidence="4" id="KW-0133">Cell shape</keyword>
<evidence type="ECO:0000256" key="6">
    <source>
        <dbReference type="ARBA" id="ARBA00023316"/>
    </source>
</evidence>
<evidence type="ECO:0000256" key="7">
    <source>
        <dbReference type="PIRSR" id="PIRSR618044-1"/>
    </source>
</evidence>
<dbReference type="Gene3D" id="3.40.710.10">
    <property type="entry name" value="DD-peptidase/beta-lactamase superfamily"/>
    <property type="match status" value="1"/>
</dbReference>
<dbReference type="InterPro" id="IPR018044">
    <property type="entry name" value="Peptidase_S11"/>
</dbReference>
<accession>A0A8J7SRA4</accession>
<organism evidence="11 12">
    <name type="scientific">Fuscibacter oryzae</name>
    <dbReference type="NCBI Taxonomy" id="2803939"/>
    <lineage>
        <taxon>Bacteria</taxon>
        <taxon>Pseudomonadati</taxon>
        <taxon>Pseudomonadota</taxon>
        <taxon>Alphaproteobacteria</taxon>
        <taxon>Rhodobacterales</taxon>
        <taxon>Paracoccaceae</taxon>
        <taxon>Fuscibacter</taxon>
    </lineage>
</organism>
<evidence type="ECO:0000256" key="3">
    <source>
        <dbReference type="ARBA" id="ARBA00022801"/>
    </source>
</evidence>
<dbReference type="GO" id="GO:0009002">
    <property type="term" value="F:serine-type D-Ala-D-Ala carboxypeptidase activity"/>
    <property type="evidence" value="ECO:0007669"/>
    <property type="project" value="InterPro"/>
</dbReference>
<dbReference type="GO" id="GO:0008360">
    <property type="term" value="P:regulation of cell shape"/>
    <property type="evidence" value="ECO:0007669"/>
    <property type="project" value="UniProtKB-KW"/>
</dbReference>
<evidence type="ECO:0000256" key="5">
    <source>
        <dbReference type="ARBA" id="ARBA00022984"/>
    </source>
</evidence>
<evidence type="ECO:0000256" key="4">
    <source>
        <dbReference type="ARBA" id="ARBA00022960"/>
    </source>
</evidence>
<dbReference type="InterPro" id="IPR001967">
    <property type="entry name" value="Peptidase_S11_N"/>
</dbReference>
<dbReference type="AlphaFoldDB" id="A0A8J7SRA4"/>
<keyword evidence="3" id="KW-0378">Hydrolase</keyword>
<keyword evidence="6" id="KW-0961">Cell wall biogenesis/degradation</keyword>
<name>A0A8J7SRA4_9RHOB</name>
<keyword evidence="11" id="KW-0121">Carboxypeptidase</keyword>
<feature type="active site" evidence="7">
    <location>
        <position position="104"/>
    </location>
</feature>
<evidence type="ECO:0000256" key="2">
    <source>
        <dbReference type="ARBA" id="ARBA00022729"/>
    </source>
</evidence>
<reference evidence="11" key="1">
    <citation type="submission" date="2021-01" db="EMBL/GenBank/DDBJ databases">
        <title>Genome seq and assembly of Tabrizicola sp. KVB23.</title>
        <authorList>
            <person name="Chhetri G."/>
        </authorList>
    </citation>
    <scope>NUCLEOTIDE SEQUENCE</scope>
    <source>
        <strain evidence="11">KVB23</strain>
    </source>
</reference>